<gene>
    <name evidence="1" type="ORF">METZ01_LOCUS249958</name>
</gene>
<organism evidence="1">
    <name type="scientific">marine metagenome</name>
    <dbReference type="NCBI Taxonomy" id="408172"/>
    <lineage>
        <taxon>unclassified sequences</taxon>
        <taxon>metagenomes</taxon>
        <taxon>ecological metagenomes</taxon>
    </lineage>
</organism>
<evidence type="ECO:0000313" key="1">
    <source>
        <dbReference type="EMBL" id="SVB97104.1"/>
    </source>
</evidence>
<dbReference type="EMBL" id="UINC01066414">
    <property type="protein sequence ID" value="SVB97104.1"/>
    <property type="molecule type" value="Genomic_DNA"/>
</dbReference>
<name>A0A382IBK5_9ZZZZ</name>
<protein>
    <submittedName>
        <fullName evidence="1">Uncharacterized protein</fullName>
    </submittedName>
</protein>
<proteinExistence type="predicted"/>
<sequence length="78" mass="8891">MNEELRLSYNQLCEFLEGEIGRQVRQLALQSRVIARTQHSEFRGDFVTPGGMSEMIAMVAVQDFLDLCFDHARGNQGE</sequence>
<dbReference type="AlphaFoldDB" id="A0A382IBK5"/>
<accession>A0A382IBK5</accession>
<reference evidence="1" key="1">
    <citation type="submission" date="2018-05" db="EMBL/GenBank/DDBJ databases">
        <authorList>
            <person name="Lanie J.A."/>
            <person name="Ng W.-L."/>
            <person name="Kazmierczak K.M."/>
            <person name="Andrzejewski T.M."/>
            <person name="Davidsen T.M."/>
            <person name="Wayne K.J."/>
            <person name="Tettelin H."/>
            <person name="Glass J.I."/>
            <person name="Rusch D."/>
            <person name="Podicherti R."/>
            <person name="Tsui H.-C.T."/>
            <person name="Winkler M.E."/>
        </authorList>
    </citation>
    <scope>NUCLEOTIDE SEQUENCE</scope>
</reference>